<accession>A0ABN9HN28</accession>
<reference evidence="1" key="1">
    <citation type="submission" date="2023-05" db="EMBL/GenBank/DDBJ databases">
        <authorList>
            <person name="Stuckert A."/>
        </authorList>
    </citation>
    <scope>NUCLEOTIDE SEQUENCE</scope>
</reference>
<evidence type="ECO:0000313" key="2">
    <source>
        <dbReference type="Proteomes" id="UP001162483"/>
    </source>
</evidence>
<sequence>MMCCVYFTRETCCLYFSAVQRNTKQHVLAGRRKTCVHTLFSPSVGNAL</sequence>
<organism evidence="1 2">
    <name type="scientific">Staurois parvus</name>
    <dbReference type="NCBI Taxonomy" id="386267"/>
    <lineage>
        <taxon>Eukaryota</taxon>
        <taxon>Metazoa</taxon>
        <taxon>Chordata</taxon>
        <taxon>Craniata</taxon>
        <taxon>Vertebrata</taxon>
        <taxon>Euteleostomi</taxon>
        <taxon>Amphibia</taxon>
        <taxon>Batrachia</taxon>
        <taxon>Anura</taxon>
        <taxon>Neobatrachia</taxon>
        <taxon>Ranoidea</taxon>
        <taxon>Ranidae</taxon>
        <taxon>Staurois</taxon>
    </lineage>
</organism>
<dbReference type="Proteomes" id="UP001162483">
    <property type="component" value="Unassembled WGS sequence"/>
</dbReference>
<protein>
    <submittedName>
        <fullName evidence="1">Uncharacterized protein</fullName>
    </submittedName>
</protein>
<name>A0ABN9HN28_9NEOB</name>
<gene>
    <name evidence="1" type="ORF">SPARVUS_LOCUS16427865</name>
</gene>
<proteinExistence type="predicted"/>
<evidence type="ECO:0000313" key="1">
    <source>
        <dbReference type="EMBL" id="CAI9623200.1"/>
    </source>
</evidence>
<comment type="caution">
    <text evidence="1">The sequence shown here is derived from an EMBL/GenBank/DDBJ whole genome shotgun (WGS) entry which is preliminary data.</text>
</comment>
<keyword evidence="2" id="KW-1185">Reference proteome</keyword>
<dbReference type="EMBL" id="CATNWA010021587">
    <property type="protein sequence ID" value="CAI9623200.1"/>
    <property type="molecule type" value="Genomic_DNA"/>
</dbReference>